<organism evidence="1">
    <name type="scientific">Setaria italica</name>
    <name type="common">Foxtail millet</name>
    <name type="synonym">Panicum italicum</name>
    <dbReference type="NCBI Taxonomy" id="4555"/>
    <lineage>
        <taxon>Eukaryota</taxon>
        <taxon>Viridiplantae</taxon>
        <taxon>Streptophyta</taxon>
        <taxon>Embryophyta</taxon>
        <taxon>Tracheophyta</taxon>
        <taxon>Spermatophyta</taxon>
        <taxon>Magnoliopsida</taxon>
        <taxon>Liliopsida</taxon>
        <taxon>Poales</taxon>
        <taxon>Poaceae</taxon>
        <taxon>PACMAD clade</taxon>
        <taxon>Panicoideae</taxon>
        <taxon>Panicodae</taxon>
        <taxon>Paniceae</taxon>
        <taxon>Cenchrinae</taxon>
        <taxon>Setaria</taxon>
    </lineage>
</organism>
<dbReference type="AlphaFoldDB" id="A0A368RRA6"/>
<gene>
    <name evidence="1" type="ORF">SETIT_7G029900v2</name>
</gene>
<name>A0A368RRA6_SETIT</name>
<sequence>MDGFLVPYHNFVTSQFAYCNCCMGCEICIYTITSYITASSELLLLRMGITRKK</sequence>
<dbReference type="EMBL" id="CM003534">
    <property type="protein sequence ID" value="RCV32776.1"/>
    <property type="molecule type" value="Genomic_DNA"/>
</dbReference>
<reference evidence="1" key="2">
    <citation type="submission" date="2015-07" db="EMBL/GenBank/DDBJ databases">
        <authorList>
            <person name="Noorani M."/>
        </authorList>
    </citation>
    <scope>NUCLEOTIDE SEQUENCE</scope>
    <source>
        <strain evidence="1">Yugu1</strain>
    </source>
</reference>
<reference evidence="1" key="1">
    <citation type="journal article" date="2012" name="Nat. Biotechnol.">
        <title>Reference genome sequence of the model plant Setaria.</title>
        <authorList>
            <person name="Bennetzen J.L."/>
            <person name="Schmutz J."/>
            <person name="Wang H."/>
            <person name="Percifield R."/>
            <person name="Hawkins J."/>
            <person name="Pontaroli A.C."/>
            <person name="Estep M."/>
            <person name="Feng L."/>
            <person name="Vaughn J.N."/>
            <person name="Grimwood J."/>
            <person name="Jenkins J."/>
            <person name="Barry K."/>
            <person name="Lindquist E."/>
            <person name="Hellsten U."/>
            <person name="Deshpande S."/>
            <person name="Wang X."/>
            <person name="Wu X."/>
            <person name="Mitros T."/>
            <person name="Triplett J."/>
            <person name="Yang X."/>
            <person name="Ye C.Y."/>
            <person name="Mauro-Herrera M."/>
            <person name="Wang L."/>
            <person name="Li P."/>
            <person name="Sharma M."/>
            <person name="Sharma R."/>
            <person name="Ronald P.C."/>
            <person name="Panaud O."/>
            <person name="Kellogg E.A."/>
            <person name="Brutnell T.P."/>
            <person name="Doust A.N."/>
            <person name="Tuskan G.A."/>
            <person name="Rokhsar D."/>
            <person name="Devos K.M."/>
        </authorList>
    </citation>
    <scope>NUCLEOTIDE SEQUENCE [LARGE SCALE GENOMIC DNA]</scope>
    <source>
        <strain evidence="1">Yugu1</strain>
    </source>
</reference>
<accession>A0A368RRA6</accession>
<evidence type="ECO:0000313" key="1">
    <source>
        <dbReference type="EMBL" id="RCV32776.1"/>
    </source>
</evidence>
<protein>
    <submittedName>
        <fullName evidence="1">Uncharacterized protein</fullName>
    </submittedName>
</protein>
<proteinExistence type="predicted"/>